<reference evidence="1" key="1">
    <citation type="journal article" date="2014" name="Front. Microbiol.">
        <title>High frequency of phylogenetically diverse reductive dehalogenase-homologous genes in deep subseafloor sedimentary metagenomes.</title>
        <authorList>
            <person name="Kawai M."/>
            <person name="Futagami T."/>
            <person name="Toyoda A."/>
            <person name="Takaki Y."/>
            <person name="Nishi S."/>
            <person name="Hori S."/>
            <person name="Arai W."/>
            <person name="Tsubouchi T."/>
            <person name="Morono Y."/>
            <person name="Uchiyama I."/>
            <person name="Ito T."/>
            <person name="Fujiyama A."/>
            <person name="Inagaki F."/>
            <person name="Takami H."/>
        </authorList>
    </citation>
    <scope>NUCLEOTIDE SEQUENCE</scope>
    <source>
        <strain evidence="1">Expedition CK06-06</strain>
    </source>
</reference>
<gene>
    <name evidence="1" type="ORF">S03H2_44960</name>
</gene>
<evidence type="ECO:0000313" key="1">
    <source>
        <dbReference type="EMBL" id="GAH67209.1"/>
    </source>
</evidence>
<proteinExistence type="predicted"/>
<feature type="non-terminal residue" evidence="1">
    <location>
        <position position="128"/>
    </location>
</feature>
<name>X1IM64_9ZZZZ</name>
<sequence>MLDRRVVKEFLEEKLKDAEIEIPKGINFNELVETFCLYTEDDYYEWLKDNYKSFFSIGNIGLAFNWDEIRERIEERRRSGELRKPEVKLTKEQREKLEEWYAKHIFETIEWHNDSVLFSICQEGLTSA</sequence>
<accession>X1IM64</accession>
<comment type="caution">
    <text evidence="1">The sequence shown here is derived from an EMBL/GenBank/DDBJ whole genome shotgun (WGS) entry which is preliminary data.</text>
</comment>
<dbReference type="EMBL" id="BARU01028142">
    <property type="protein sequence ID" value="GAH67209.1"/>
    <property type="molecule type" value="Genomic_DNA"/>
</dbReference>
<protein>
    <submittedName>
        <fullName evidence="1">Uncharacterized protein</fullName>
    </submittedName>
</protein>
<organism evidence="1">
    <name type="scientific">marine sediment metagenome</name>
    <dbReference type="NCBI Taxonomy" id="412755"/>
    <lineage>
        <taxon>unclassified sequences</taxon>
        <taxon>metagenomes</taxon>
        <taxon>ecological metagenomes</taxon>
    </lineage>
</organism>
<dbReference type="AlphaFoldDB" id="X1IM64"/>